<feature type="transmembrane region" description="Helical" evidence="1">
    <location>
        <begin position="141"/>
        <end position="162"/>
    </location>
</feature>
<evidence type="ECO:0000313" key="3">
    <source>
        <dbReference type="Proteomes" id="UP000269331"/>
    </source>
</evidence>
<dbReference type="RefSeq" id="WP_120171299.1">
    <property type="nucleotide sequence ID" value="NZ_AP018400.1"/>
</dbReference>
<dbReference type="EMBL" id="AP018400">
    <property type="protein sequence ID" value="BBA91937.1"/>
    <property type="molecule type" value="Genomic_DNA"/>
</dbReference>
<name>A0A2Z5TKL3_9STRE</name>
<sequence>METKKEICFFFLPDFEKEERYLAEQHLQGWKLIQNKFGLLFIFEKCQPEHVVYRLDFKPKTQDNLEYLQLFKDYGWEYVGRCNHFSCFRKSKVLGEIELYSDRQSKFEMIGRIIGRQFLMALSLLILFTFLFYFLDMPAAIIGMATLAIPVLLYCLVGLLRLRQKYEEVG</sequence>
<dbReference type="GeneID" id="52228882"/>
<dbReference type="AlphaFoldDB" id="A0A2Z5TKL3"/>
<gene>
    <name evidence="2" type="ORF">SR187_1530</name>
</gene>
<keyword evidence="1" id="KW-1133">Transmembrane helix</keyword>
<dbReference type="KEGG" id="srq:SR187_1530"/>
<dbReference type="OrthoDB" id="8757095at2"/>
<dbReference type="Proteomes" id="UP000269331">
    <property type="component" value="Chromosome"/>
</dbReference>
<protein>
    <submittedName>
        <fullName evidence="2">DUF2812 domain-containing protein</fullName>
    </submittedName>
</protein>
<keyword evidence="1" id="KW-0812">Transmembrane</keyword>
<reference evidence="2 3" key="1">
    <citation type="journal article" date="2018" name="Genome Biol. Evol.">
        <title>Complete Genome Sequence of Streptococcus ruminantium sp. nov. GUT-187T (=DSM 104980T =JCM 31869T), the Type Strain of S. ruminantium, and Comparison with Genome Sequences of Streptococcus suis Strains.</title>
        <authorList>
            <person name="Tohya M."/>
            <person name="Sekizaki T."/>
            <person name="Miyoshi-Akiyama T."/>
        </authorList>
    </citation>
    <scope>NUCLEOTIDE SEQUENCE [LARGE SCALE GENOMIC DNA]</scope>
    <source>
        <strain evidence="2 3">GUT187T</strain>
    </source>
</reference>
<proteinExistence type="predicted"/>
<feature type="transmembrane region" description="Helical" evidence="1">
    <location>
        <begin position="113"/>
        <end position="135"/>
    </location>
</feature>
<organism evidence="2 3">
    <name type="scientific">Streptococcus ruminantium</name>
    <dbReference type="NCBI Taxonomy" id="1917441"/>
    <lineage>
        <taxon>Bacteria</taxon>
        <taxon>Bacillati</taxon>
        <taxon>Bacillota</taxon>
        <taxon>Bacilli</taxon>
        <taxon>Lactobacillales</taxon>
        <taxon>Streptococcaceae</taxon>
        <taxon>Streptococcus</taxon>
    </lineage>
</organism>
<accession>A0A2Z5TKL3</accession>
<dbReference type="Pfam" id="PF11193">
    <property type="entry name" value="DUF2812"/>
    <property type="match status" value="1"/>
</dbReference>
<keyword evidence="1" id="KW-0472">Membrane</keyword>
<evidence type="ECO:0000256" key="1">
    <source>
        <dbReference type="SAM" id="Phobius"/>
    </source>
</evidence>
<evidence type="ECO:0000313" key="2">
    <source>
        <dbReference type="EMBL" id="BBA91937.1"/>
    </source>
</evidence>
<dbReference type="InterPro" id="IPR021359">
    <property type="entry name" value="DUF2812"/>
</dbReference>